<proteinExistence type="predicted"/>
<dbReference type="EMBL" id="LR134334">
    <property type="protein sequence ID" value="VEF73874.1"/>
    <property type="molecule type" value="Genomic_DNA"/>
</dbReference>
<evidence type="ECO:0000313" key="3">
    <source>
        <dbReference type="EMBL" id="VEF73874.1"/>
    </source>
</evidence>
<accession>A0AAX3FV01</accession>
<gene>
    <name evidence="3" type="ORF">NCTC7357_02151</name>
</gene>
<sequence>MTTSAVEFESVGDQLYLIYRPRDDTAWVHHKFQRGEELIIKGTFHLTGDNLVADDVGPVDDENTSEIDPEGLEDLNELPMVFMVATADGEYFRFDPNVLPIGVPVLLSKLAKPTWRWFCAERKVSILSIVASLKPNRIVIGGAESDAIPLAEYEQLIEQFPTPHELKRYVQARVARIVRQHTDASVDAEAKLHAYVNKRVKMKGKDLIKPFRQADIAKYQFLLQQLEHMLEAEEGYSEAAWQREILQIVCLLNPKYIAAFTGVPVWDADSSTWRRLDILLVDASGNVDVIEIKQPFDKCIVTSSRYRDNHVPLRDLSGTVMQIEKYLRHLNRWGPSGEVALRKHFGDKLPPGFQIKITNPCGIVIMGRDEGLSPAQIRDFEVTRRHYKHIADIVTYDDLLRRLKSILNQLRTEGQHASQSHNTRTGNNSFRDCPADRAG</sequence>
<evidence type="ECO:0000256" key="1">
    <source>
        <dbReference type="SAM" id="MobiDB-lite"/>
    </source>
</evidence>
<dbReference type="AlphaFoldDB" id="A0AAX3FV01"/>
<dbReference type="Proteomes" id="UP000277437">
    <property type="component" value="Chromosome"/>
</dbReference>
<protein>
    <recommendedName>
        <fullName evidence="2">Shedu protein SduA C-terminal domain-containing protein</fullName>
    </recommendedName>
</protein>
<dbReference type="Pfam" id="PF14082">
    <property type="entry name" value="SduA_C"/>
    <property type="match status" value="1"/>
</dbReference>
<dbReference type="RefSeq" id="WP_124325298.1">
    <property type="nucleotide sequence ID" value="NZ_CP118137.1"/>
</dbReference>
<evidence type="ECO:0000313" key="4">
    <source>
        <dbReference type="Proteomes" id="UP000277437"/>
    </source>
</evidence>
<organism evidence="3 4">
    <name type="scientific">Pseudomonas chlororaphis</name>
    <dbReference type="NCBI Taxonomy" id="587753"/>
    <lineage>
        <taxon>Bacteria</taxon>
        <taxon>Pseudomonadati</taxon>
        <taxon>Pseudomonadota</taxon>
        <taxon>Gammaproteobacteria</taxon>
        <taxon>Pseudomonadales</taxon>
        <taxon>Pseudomonadaceae</taxon>
        <taxon>Pseudomonas</taxon>
    </lineage>
</organism>
<dbReference type="InterPro" id="IPR025359">
    <property type="entry name" value="SduA_C"/>
</dbReference>
<name>A0AAX3FV01_9PSED</name>
<feature type="domain" description="Shedu protein SduA C-terminal" evidence="2">
    <location>
        <begin position="236"/>
        <end position="400"/>
    </location>
</feature>
<evidence type="ECO:0000259" key="2">
    <source>
        <dbReference type="Pfam" id="PF14082"/>
    </source>
</evidence>
<reference evidence="3 4" key="1">
    <citation type="submission" date="2018-12" db="EMBL/GenBank/DDBJ databases">
        <authorList>
            <consortium name="Pathogen Informatics"/>
        </authorList>
    </citation>
    <scope>NUCLEOTIDE SEQUENCE [LARGE SCALE GENOMIC DNA]</scope>
    <source>
        <strain evidence="3 4">NCTC7357</strain>
    </source>
</reference>
<feature type="compositionally biased region" description="Polar residues" evidence="1">
    <location>
        <begin position="412"/>
        <end position="430"/>
    </location>
</feature>
<feature type="region of interest" description="Disordered" evidence="1">
    <location>
        <begin position="412"/>
        <end position="439"/>
    </location>
</feature>